<dbReference type="SUPFAM" id="SSF103088">
    <property type="entry name" value="OmpA-like"/>
    <property type="match status" value="1"/>
</dbReference>
<name>A0A0R2R7X3_9BACT</name>
<evidence type="ECO:0000313" key="6">
    <source>
        <dbReference type="Proteomes" id="UP000051269"/>
    </source>
</evidence>
<dbReference type="PANTHER" id="PTHR30329:SF21">
    <property type="entry name" value="LIPOPROTEIN YIAD-RELATED"/>
    <property type="match status" value="1"/>
</dbReference>
<keyword evidence="1 3" id="KW-0472">Membrane</keyword>
<evidence type="ECO:0000256" key="1">
    <source>
        <dbReference type="PROSITE-ProRule" id="PRU00473"/>
    </source>
</evidence>
<keyword evidence="2" id="KW-0175">Coiled coil</keyword>
<comment type="caution">
    <text evidence="5">The sequence shown here is derived from an EMBL/GenBank/DDBJ whole genome shotgun (WGS) entry which is preliminary data.</text>
</comment>
<sequence length="305" mass="32545">MADPVKPNLPPIVGEASATQTVATGAAKAAAGGVAKVAAWHTVSLATAAALGLGGGGYYLQRDMKARTQLAEMEQQAGALEDRAKKADLAKEALQAQLDQAKQEASKQSMELEKAKSELARLKDVAEAERKVLEKKIADQQIRLEKLKATTVPTEQEQRMEDELKRKLADQDVVISRLKDQLKVTVASEILFPSGSAELAPAGADVLRKVAAAANQSQDEVRVEGHTDSDPIASVLAQYYPTNWELSTARAAAAVRTLQATGMVPAERLAAVGYGDSHPVAPNDTVEGKAKNRRVEIIFKPIPKP</sequence>
<dbReference type="InterPro" id="IPR036737">
    <property type="entry name" value="OmpA-like_sf"/>
</dbReference>
<dbReference type="Proteomes" id="UP000051269">
    <property type="component" value="Unassembled WGS sequence"/>
</dbReference>
<feature type="transmembrane region" description="Helical" evidence="3">
    <location>
        <begin position="38"/>
        <end position="60"/>
    </location>
</feature>
<dbReference type="Gene3D" id="3.30.1330.60">
    <property type="entry name" value="OmpA-like domain"/>
    <property type="match status" value="1"/>
</dbReference>
<accession>A0A0R2R7X3</accession>
<feature type="domain" description="OmpA-like" evidence="4">
    <location>
        <begin position="179"/>
        <end position="303"/>
    </location>
</feature>
<protein>
    <recommendedName>
        <fullName evidence="4">OmpA-like domain-containing protein</fullName>
    </recommendedName>
</protein>
<evidence type="ECO:0000259" key="4">
    <source>
        <dbReference type="PROSITE" id="PS51123"/>
    </source>
</evidence>
<keyword evidence="3" id="KW-0812">Transmembrane</keyword>
<proteinExistence type="predicted"/>
<evidence type="ECO:0000256" key="2">
    <source>
        <dbReference type="SAM" id="Coils"/>
    </source>
</evidence>
<dbReference type="EMBL" id="LIBO01000414">
    <property type="protein sequence ID" value="KRO58729.1"/>
    <property type="molecule type" value="Genomic_DNA"/>
</dbReference>
<evidence type="ECO:0000256" key="3">
    <source>
        <dbReference type="SAM" id="Phobius"/>
    </source>
</evidence>
<dbReference type="PANTHER" id="PTHR30329">
    <property type="entry name" value="STATOR ELEMENT OF FLAGELLAR MOTOR COMPLEX"/>
    <property type="match status" value="1"/>
</dbReference>
<feature type="coiled-coil region" evidence="2">
    <location>
        <begin position="63"/>
        <end position="181"/>
    </location>
</feature>
<dbReference type="GO" id="GO:0016020">
    <property type="term" value="C:membrane"/>
    <property type="evidence" value="ECO:0007669"/>
    <property type="project" value="UniProtKB-UniRule"/>
</dbReference>
<keyword evidence="3" id="KW-1133">Transmembrane helix</keyword>
<dbReference type="InterPro" id="IPR050330">
    <property type="entry name" value="Bact_OuterMem_StrucFunc"/>
</dbReference>
<gene>
    <name evidence="5" type="ORF">ABR82_00220</name>
</gene>
<dbReference type="InterPro" id="IPR006665">
    <property type="entry name" value="OmpA-like"/>
</dbReference>
<dbReference type="AlphaFoldDB" id="A0A0R2R7X3"/>
<dbReference type="Pfam" id="PF00691">
    <property type="entry name" value="OmpA"/>
    <property type="match status" value="1"/>
</dbReference>
<dbReference type="CDD" id="cd07185">
    <property type="entry name" value="OmpA_C-like"/>
    <property type="match status" value="1"/>
</dbReference>
<reference evidence="5 6" key="1">
    <citation type="submission" date="2015-10" db="EMBL/GenBank/DDBJ databases">
        <title>Metagenome-Assembled Genomes uncover a global brackish microbiome.</title>
        <authorList>
            <person name="Hugerth L.W."/>
            <person name="Larsson J."/>
            <person name="Alneberg J."/>
            <person name="Lindh M.V."/>
            <person name="Legrand C."/>
            <person name="Pinhassi J."/>
            <person name="Andersson A.F."/>
        </authorList>
    </citation>
    <scope>NUCLEOTIDE SEQUENCE [LARGE SCALE GENOMIC DNA]</scope>
    <source>
        <strain evidence="5">BACL18 MAG-120507-bin52</strain>
    </source>
</reference>
<evidence type="ECO:0000313" key="5">
    <source>
        <dbReference type="EMBL" id="KRO58729.1"/>
    </source>
</evidence>
<organism evidence="5 6">
    <name type="scientific">Verrucomicrobia subdivision 6 bacterium BACL9 MAG-120507-bin52</name>
    <dbReference type="NCBI Taxonomy" id="1655590"/>
    <lineage>
        <taxon>Bacteria</taxon>
        <taxon>Pseudomonadati</taxon>
        <taxon>Verrucomicrobiota</taxon>
        <taxon>Verrucomicrobiia</taxon>
        <taxon>Verrucomicrobiales</taxon>
        <taxon>Verrucomicrobia subdivision 6</taxon>
    </lineage>
</organism>
<dbReference type="PROSITE" id="PS51123">
    <property type="entry name" value="OMPA_2"/>
    <property type="match status" value="1"/>
</dbReference>